<dbReference type="RefSeq" id="WP_174405808.1">
    <property type="nucleotide sequence ID" value="NZ_BLVO01000013.1"/>
</dbReference>
<dbReference type="EMBL" id="BLVO01000013">
    <property type="protein sequence ID" value="GFM34193.1"/>
    <property type="molecule type" value="Genomic_DNA"/>
</dbReference>
<evidence type="ECO:0000313" key="1">
    <source>
        <dbReference type="EMBL" id="GFM34193.1"/>
    </source>
</evidence>
<dbReference type="AlphaFoldDB" id="A0A7J0BK77"/>
<accession>A0A7J0BK77</accession>
<name>A0A7J0BK77_9BACT</name>
<proteinExistence type="predicted"/>
<reference evidence="1 2" key="1">
    <citation type="submission" date="2020-05" db="EMBL/GenBank/DDBJ databases">
        <title>Draft genome sequence of Desulfovibrio sp. strain HN2T.</title>
        <authorList>
            <person name="Ueno A."/>
            <person name="Tamazawa S."/>
            <person name="Tamamura S."/>
            <person name="Murakami T."/>
            <person name="Kiyama T."/>
            <person name="Inomata H."/>
            <person name="Amano Y."/>
            <person name="Miyakawa K."/>
            <person name="Tamaki H."/>
            <person name="Naganuma T."/>
            <person name="Kaneko K."/>
        </authorList>
    </citation>
    <scope>NUCLEOTIDE SEQUENCE [LARGE SCALE GENOMIC DNA]</scope>
    <source>
        <strain evidence="1 2">HN2</strain>
    </source>
</reference>
<organism evidence="1 2">
    <name type="scientific">Desulfovibrio subterraneus</name>
    <dbReference type="NCBI Taxonomy" id="2718620"/>
    <lineage>
        <taxon>Bacteria</taxon>
        <taxon>Pseudomonadati</taxon>
        <taxon>Thermodesulfobacteriota</taxon>
        <taxon>Desulfovibrionia</taxon>
        <taxon>Desulfovibrionales</taxon>
        <taxon>Desulfovibrionaceae</taxon>
        <taxon>Desulfovibrio</taxon>
    </lineage>
</organism>
<gene>
    <name evidence="1" type="ORF">DSM101010T_25580</name>
</gene>
<comment type="caution">
    <text evidence="1">The sequence shown here is derived from an EMBL/GenBank/DDBJ whole genome shotgun (WGS) entry which is preliminary data.</text>
</comment>
<sequence>MGFIPISFTVPAAAQTIRSSLSAVVTGVAGATAEGTGRLAAVTGGAVPQKSPLAGAAANVAALRAQLEALLQAGGRFVCVHPYVHPVGDRRGEYSYLTPADCVAALAGKIADPEDQPSETDACNLAAVCVLLHAADHGPFAELLAAFNAVFPVTELQLAERRARQLITLEKDKRIIATAPKEPRWSASAPHRHGALCGMDSALGALLAQSEAFAAENASAEAELAALMQARAAHVAQLDAAWQALCSGLSGDAGDAGLGWYLSGDAAGMARQLAAGGTPVSAYKLCVALCWVGAAERVAVFKEVFGL</sequence>
<keyword evidence="2" id="KW-1185">Reference proteome</keyword>
<dbReference type="Proteomes" id="UP000503840">
    <property type="component" value="Unassembled WGS sequence"/>
</dbReference>
<protein>
    <submittedName>
        <fullName evidence="1">Uncharacterized protein</fullName>
    </submittedName>
</protein>
<evidence type="ECO:0000313" key="2">
    <source>
        <dbReference type="Proteomes" id="UP000503840"/>
    </source>
</evidence>